<keyword evidence="2" id="KW-0328">Glycosyltransferase</keyword>
<sequence>MSAAASQTFPITRFAAVIDVQYASSNDRDPIPYFAPGGVLLSELAPGEFGLVITGHSYSVTIVALNVTHRWKIVSDGVHLEVRVSPWAPGEQLHGETWLYLRFKKCVVYSDFNRALWDVFWRAQSKAQQLQDSLDDIGYASPSNFTRHCRQYLGEDYFERLPDSGSEGYGSDDTRSDDERSYPDWSDEAEGSTSNGGEDSDVTAVEAP</sequence>
<dbReference type="GO" id="GO:0004100">
    <property type="term" value="F:chitin synthase activity"/>
    <property type="evidence" value="ECO:0007669"/>
    <property type="project" value="UniProtKB-EC"/>
</dbReference>
<evidence type="ECO:0000313" key="2">
    <source>
        <dbReference type="EMBL" id="VWO99241.1"/>
    </source>
</evidence>
<proteinExistence type="predicted"/>
<accession>A0A5K1K109</accession>
<feature type="compositionally biased region" description="Basic and acidic residues" evidence="1">
    <location>
        <begin position="172"/>
        <end position="182"/>
    </location>
</feature>
<gene>
    <name evidence="2" type="primary">Q4X0H6</name>
</gene>
<evidence type="ECO:0000256" key="1">
    <source>
        <dbReference type="SAM" id="MobiDB-lite"/>
    </source>
</evidence>
<dbReference type="EMBL" id="LR727496">
    <property type="protein sequence ID" value="VWO99241.1"/>
    <property type="molecule type" value="Genomic_DNA"/>
</dbReference>
<dbReference type="EC" id="2.4.1.16" evidence="2"/>
<organism evidence="2">
    <name type="scientific">Ganoderma boninense</name>
    <dbReference type="NCBI Taxonomy" id="34458"/>
    <lineage>
        <taxon>Eukaryota</taxon>
        <taxon>Fungi</taxon>
        <taxon>Dikarya</taxon>
        <taxon>Basidiomycota</taxon>
        <taxon>Agaricomycotina</taxon>
        <taxon>Agaricomycetes</taxon>
        <taxon>Polyporales</taxon>
        <taxon>Polyporaceae</taxon>
        <taxon>Ganoderma</taxon>
    </lineage>
</organism>
<reference evidence="2" key="1">
    <citation type="submission" date="2019-10" db="EMBL/GenBank/DDBJ databases">
        <authorList>
            <person name="Nor Muhammad N."/>
        </authorList>
    </citation>
    <scope>NUCLEOTIDE SEQUENCE</scope>
</reference>
<protein>
    <submittedName>
        <fullName evidence="2">Chitin synthase ChsE (EC)</fullName>
        <ecNumber evidence="2">2.4.1.16</ecNumber>
    </submittedName>
</protein>
<feature type="region of interest" description="Disordered" evidence="1">
    <location>
        <begin position="160"/>
        <end position="208"/>
    </location>
</feature>
<keyword evidence="2" id="KW-0808">Transferase</keyword>
<name>A0A5K1K109_9APHY</name>
<dbReference type="AlphaFoldDB" id="A0A5K1K109"/>